<dbReference type="InterPro" id="IPR052366">
    <property type="entry name" value="GTP_Pyrophosphokinase"/>
</dbReference>
<organism evidence="2 3">
    <name type="scientific">Thioflavicoccus mobilis 8321</name>
    <dbReference type="NCBI Taxonomy" id="765912"/>
    <lineage>
        <taxon>Bacteria</taxon>
        <taxon>Pseudomonadati</taxon>
        <taxon>Pseudomonadota</taxon>
        <taxon>Gammaproteobacteria</taxon>
        <taxon>Chromatiales</taxon>
        <taxon>Chromatiaceae</taxon>
        <taxon>Thioflavicoccus</taxon>
    </lineage>
</organism>
<dbReference type="OrthoDB" id="9801824at2"/>
<evidence type="ECO:0000313" key="3">
    <source>
        <dbReference type="Proteomes" id="UP000010816"/>
    </source>
</evidence>
<dbReference type="SMART" id="SM00954">
    <property type="entry name" value="RelA_SpoT"/>
    <property type="match status" value="1"/>
</dbReference>
<feature type="domain" description="RelA/SpoT" evidence="1">
    <location>
        <begin position="65"/>
        <end position="208"/>
    </location>
</feature>
<dbReference type="EMBL" id="CP003051">
    <property type="protein sequence ID" value="AGA91052.1"/>
    <property type="molecule type" value="Genomic_DNA"/>
</dbReference>
<dbReference type="Gene3D" id="1.10.287.860">
    <property type="entry name" value="Nucleotidyltransferase"/>
    <property type="match status" value="1"/>
</dbReference>
<dbReference type="KEGG" id="tmb:Thimo_2310"/>
<dbReference type="Proteomes" id="UP000010816">
    <property type="component" value="Chromosome"/>
</dbReference>
<proteinExistence type="predicted"/>
<reference evidence="2 3" key="1">
    <citation type="submission" date="2011-09" db="EMBL/GenBank/DDBJ databases">
        <title>Complete sequence of chromosome of Thioflavicoccus mobilis 8321.</title>
        <authorList>
            <consortium name="US DOE Joint Genome Institute"/>
            <person name="Lucas S."/>
            <person name="Han J."/>
            <person name="Lapidus A."/>
            <person name="Cheng J.-F."/>
            <person name="Goodwin L."/>
            <person name="Pitluck S."/>
            <person name="Peters L."/>
            <person name="Ovchinnikova G."/>
            <person name="Lu M."/>
            <person name="Detter J.C."/>
            <person name="Han C."/>
            <person name="Tapia R."/>
            <person name="Land M."/>
            <person name="Hauser L."/>
            <person name="Kyrpides N."/>
            <person name="Ivanova N."/>
            <person name="Pagani I."/>
            <person name="Vogl K."/>
            <person name="Liu Z."/>
            <person name="Imhoff J."/>
            <person name="Thiel V."/>
            <person name="Frigaard N.-U."/>
            <person name="Bryant D."/>
            <person name="Woyke T."/>
        </authorList>
    </citation>
    <scope>NUCLEOTIDE SEQUENCE [LARGE SCALE GENOMIC DNA]</scope>
    <source>
        <strain evidence="2 3">8321</strain>
    </source>
</reference>
<dbReference type="RefSeq" id="WP_015281187.1">
    <property type="nucleotide sequence ID" value="NC_019940.1"/>
</dbReference>
<dbReference type="PANTHER" id="PTHR47837:SF1">
    <property type="entry name" value="GTP PYROPHOSPHOKINASE YJBM"/>
    <property type="match status" value="1"/>
</dbReference>
<dbReference type="PANTHER" id="PTHR47837">
    <property type="entry name" value="GTP PYROPHOSPHOKINASE YJBM"/>
    <property type="match status" value="1"/>
</dbReference>
<dbReference type="InterPro" id="IPR043519">
    <property type="entry name" value="NT_sf"/>
</dbReference>
<dbReference type="InterPro" id="IPR007685">
    <property type="entry name" value="RelA_SpoT"/>
</dbReference>
<gene>
    <name evidence="2" type="ORF">Thimo_2310</name>
</gene>
<dbReference type="STRING" id="765912.Thimo_2310"/>
<sequence length="358" mass="41183">MNRIAKTKQQARFLADYEEYVRTVLKPTQDVLKRIFREWKQPDYWRRTDLHSRRPAPTPVQRALTRVKRPESVLDKIYRKPDSFPNGLSRDSMLAMHDTLAGRIVTYFLSGFPIIDRELHSNSDIEIVDEDPPVAYLDPRLLSRLGMSHLDSQYKESGYASIHYIVKVRIPGMEPSKRPCVEIQVRTLAEDIWGEVEHLLGYKPNKKTSFAVRKQFEIIASQLAAIDEHFNFLYDELLRFQEEVEIADEDPLNAENLPAVLAEVGTGCAQREIDGLLKLLVSRSIRTIRDLRTAAAGNVVEVIRHTYRNHEGRDPVNFEVVACLAAVGLSHEPAEVEDIVRAQIDYLKGWEALKKEIR</sequence>
<evidence type="ECO:0000259" key="1">
    <source>
        <dbReference type="SMART" id="SM00954"/>
    </source>
</evidence>
<dbReference type="GO" id="GO:0015969">
    <property type="term" value="P:guanosine tetraphosphate metabolic process"/>
    <property type="evidence" value="ECO:0007669"/>
    <property type="project" value="InterPro"/>
</dbReference>
<dbReference type="Pfam" id="PF04607">
    <property type="entry name" value="RelA_SpoT"/>
    <property type="match status" value="1"/>
</dbReference>
<name>L0GYZ2_9GAMM</name>
<accession>L0GYZ2</accession>
<dbReference type="SUPFAM" id="SSF81301">
    <property type="entry name" value="Nucleotidyltransferase"/>
    <property type="match status" value="1"/>
</dbReference>
<evidence type="ECO:0000313" key="2">
    <source>
        <dbReference type="EMBL" id="AGA91052.1"/>
    </source>
</evidence>
<dbReference type="eggNOG" id="COG2357">
    <property type="taxonomic scope" value="Bacteria"/>
</dbReference>
<dbReference type="CDD" id="cd05399">
    <property type="entry name" value="NT_Rel-Spo_like"/>
    <property type="match status" value="1"/>
</dbReference>
<dbReference type="HOGENOM" id="CLU_773706_0_0_6"/>
<dbReference type="Gene3D" id="3.30.460.10">
    <property type="entry name" value="Beta Polymerase, domain 2"/>
    <property type="match status" value="1"/>
</dbReference>
<protein>
    <recommendedName>
        <fullName evidence="1">RelA/SpoT domain-containing protein</fullName>
    </recommendedName>
</protein>
<dbReference type="AlphaFoldDB" id="L0GYZ2"/>
<keyword evidence="3" id="KW-1185">Reference proteome</keyword>